<sequence>MTLLTIDDPVPPQPHGSLGAHPFLALGFRPFYLLGAAFAGVAVPAWTASYLGWQGMPRLDLLWHMHEMLFGFVIAIVIGFLYTAGRNWTGLWTPRGLPLAALAALWLAGRAAMALLPALPAAAIDVLFLPLASLPLYRVIRRSGNTRNLVMVVLLAVLATANAAYHASVLGLLPLSPMQPLYAAIVAVVVIESVLGGRVIPNFTANAVRGVRTTSDPRLEKLSLVLTALTGLAWASLPLSLPLALLALAAAAVQLVRMALWKPLCTLRQPLLWILHLSYAWIPLGFVLLALACFGWVPQSAAVHALTVGAMGGLIIGMVTRTALGHTGRMLRAGRLETAMYLLLQAGVLARLVAAFSAGPLRTAGLVTATLCWSLAFGLYCLQYGPYLFRARVDGREG</sequence>
<feature type="transmembrane region" description="Helical" evidence="1">
    <location>
        <begin position="336"/>
        <end position="358"/>
    </location>
</feature>
<keyword evidence="1" id="KW-1133">Transmembrane helix</keyword>
<feature type="transmembrane region" description="Helical" evidence="1">
    <location>
        <begin position="65"/>
        <end position="84"/>
    </location>
</feature>
<dbReference type="Proteomes" id="UP001198602">
    <property type="component" value="Unassembled WGS sequence"/>
</dbReference>
<reference evidence="2 3" key="1">
    <citation type="submission" date="2021-07" db="EMBL/GenBank/DDBJ databases">
        <title>Characterization of Violacein-producing bacteria and related species.</title>
        <authorList>
            <person name="Wilson H.S."/>
            <person name="De Leon M.E."/>
        </authorList>
    </citation>
    <scope>NUCLEOTIDE SEQUENCE [LARGE SCALE GENOMIC DNA]</scope>
    <source>
        <strain evidence="2 3">HSC-2F05</strain>
    </source>
</reference>
<feature type="transmembrane region" description="Helical" evidence="1">
    <location>
        <begin position="31"/>
        <end position="53"/>
    </location>
</feature>
<feature type="transmembrane region" description="Helical" evidence="1">
    <location>
        <begin position="181"/>
        <end position="200"/>
    </location>
</feature>
<feature type="transmembrane region" description="Helical" evidence="1">
    <location>
        <begin position="221"/>
        <end position="237"/>
    </location>
</feature>
<dbReference type="Pfam" id="PF05940">
    <property type="entry name" value="NnrS"/>
    <property type="match status" value="1"/>
</dbReference>
<keyword evidence="1" id="KW-0472">Membrane</keyword>
<protein>
    <submittedName>
        <fullName evidence="2">NnrS family protein</fullName>
    </submittedName>
</protein>
<feature type="transmembrane region" description="Helical" evidence="1">
    <location>
        <begin position="149"/>
        <end position="175"/>
    </location>
</feature>
<dbReference type="EMBL" id="JAHYBX010000001">
    <property type="protein sequence ID" value="MCA1855545.1"/>
    <property type="molecule type" value="Genomic_DNA"/>
</dbReference>
<keyword evidence="3" id="KW-1185">Reference proteome</keyword>
<feature type="transmembrane region" description="Helical" evidence="1">
    <location>
        <begin position="119"/>
        <end position="137"/>
    </location>
</feature>
<evidence type="ECO:0000313" key="3">
    <source>
        <dbReference type="Proteomes" id="UP001198602"/>
    </source>
</evidence>
<dbReference type="InterPro" id="IPR010266">
    <property type="entry name" value="NnrS"/>
</dbReference>
<organism evidence="2 3">
    <name type="scientific">Massilia hydrophila</name>
    <dbReference type="NCBI Taxonomy" id="3044279"/>
    <lineage>
        <taxon>Bacteria</taxon>
        <taxon>Pseudomonadati</taxon>
        <taxon>Pseudomonadota</taxon>
        <taxon>Betaproteobacteria</taxon>
        <taxon>Burkholderiales</taxon>
        <taxon>Oxalobacteraceae</taxon>
        <taxon>Telluria group</taxon>
        <taxon>Massilia</taxon>
    </lineage>
</organism>
<comment type="caution">
    <text evidence="2">The sequence shown here is derived from an EMBL/GenBank/DDBJ whole genome shotgun (WGS) entry which is preliminary data.</text>
</comment>
<evidence type="ECO:0000313" key="2">
    <source>
        <dbReference type="EMBL" id="MCA1855545.1"/>
    </source>
</evidence>
<evidence type="ECO:0000256" key="1">
    <source>
        <dbReference type="SAM" id="Phobius"/>
    </source>
</evidence>
<gene>
    <name evidence="2" type="ORF">LE190_06340</name>
</gene>
<keyword evidence="1" id="KW-0812">Transmembrane</keyword>
<name>A0ABS7YAZ3_9BURK</name>
<dbReference type="RefSeq" id="WP_225237884.1">
    <property type="nucleotide sequence ID" value="NZ_JAHYBX010000001.1"/>
</dbReference>
<feature type="transmembrane region" description="Helical" evidence="1">
    <location>
        <begin position="303"/>
        <end position="324"/>
    </location>
</feature>
<proteinExistence type="predicted"/>
<feature type="transmembrane region" description="Helical" evidence="1">
    <location>
        <begin position="272"/>
        <end position="297"/>
    </location>
</feature>
<accession>A0ABS7YAZ3</accession>
<feature type="transmembrane region" description="Helical" evidence="1">
    <location>
        <begin position="364"/>
        <end position="382"/>
    </location>
</feature>